<dbReference type="EnsemblProtists" id="EOD41784">
    <property type="protein sequence ID" value="EOD41784"/>
    <property type="gene ID" value="EMIHUDRAFT_56553"/>
</dbReference>
<dbReference type="GO" id="GO:0003723">
    <property type="term" value="F:RNA binding"/>
    <property type="evidence" value="ECO:0007669"/>
    <property type="project" value="InterPro"/>
</dbReference>
<dbReference type="GO" id="GO:0002128">
    <property type="term" value="P:tRNA nucleoside ribose methylation"/>
    <property type="evidence" value="ECO:0007669"/>
    <property type="project" value="TreeGrafter"/>
</dbReference>
<name>A0A0D3L199_EMIH1</name>
<keyword evidence="4" id="KW-0949">S-adenosyl-L-methionine</keyword>
<reference evidence="7" key="1">
    <citation type="journal article" date="2013" name="Nature">
        <title>Pan genome of the phytoplankton Emiliania underpins its global distribution.</title>
        <authorList>
            <person name="Read B.A."/>
            <person name="Kegel J."/>
            <person name="Klute M.J."/>
            <person name="Kuo A."/>
            <person name="Lefebvre S.C."/>
            <person name="Maumus F."/>
            <person name="Mayer C."/>
            <person name="Miller J."/>
            <person name="Monier A."/>
            <person name="Salamov A."/>
            <person name="Young J."/>
            <person name="Aguilar M."/>
            <person name="Claverie J.M."/>
            <person name="Frickenhaus S."/>
            <person name="Gonzalez K."/>
            <person name="Herman E.K."/>
            <person name="Lin Y.C."/>
            <person name="Napier J."/>
            <person name="Ogata H."/>
            <person name="Sarno A.F."/>
            <person name="Shmutz J."/>
            <person name="Schroeder D."/>
            <person name="de Vargas C."/>
            <person name="Verret F."/>
            <person name="von Dassow P."/>
            <person name="Valentin K."/>
            <person name="Van de Peer Y."/>
            <person name="Wheeler G."/>
            <person name="Dacks J.B."/>
            <person name="Delwiche C.F."/>
            <person name="Dyhrman S.T."/>
            <person name="Glockner G."/>
            <person name="John U."/>
            <person name="Richards T."/>
            <person name="Worden A.Z."/>
            <person name="Zhang X."/>
            <person name="Grigoriev I.V."/>
            <person name="Allen A.E."/>
            <person name="Bidle K."/>
            <person name="Borodovsky M."/>
            <person name="Bowler C."/>
            <person name="Brownlee C."/>
            <person name="Cock J.M."/>
            <person name="Elias M."/>
            <person name="Gladyshev V.N."/>
            <person name="Groth M."/>
            <person name="Guda C."/>
            <person name="Hadaegh A."/>
            <person name="Iglesias-Rodriguez M.D."/>
            <person name="Jenkins J."/>
            <person name="Jones B.M."/>
            <person name="Lawson T."/>
            <person name="Leese F."/>
            <person name="Lindquist E."/>
            <person name="Lobanov A."/>
            <person name="Lomsadze A."/>
            <person name="Malik S.B."/>
            <person name="Marsh M.E."/>
            <person name="Mackinder L."/>
            <person name="Mock T."/>
            <person name="Mueller-Roeber B."/>
            <person name="Pagarete A."/>
            <person name="Parker M."/>
            <person name="Probert I."/>
            <person name="Quesneville H."/>
            <person name="Raines C."/>
            <person name="Rensing S.A."/>
            <person name="Riano-Pachon D.M."/>
            <person name="Richier S."/>
            <person name="Rokitta S."/>
            <person name="Shiraiwa Y."/>
            <person name="Soanes D.M."/>
            <person name="van der Giezen M."/>
            <person name="Wahlund T.M."/>
            <person name="Williams B."/>
            <person name="Wilson W."/>
            <person name="Wolfe G."/>
            <person name="Wurch L.L."/>
        </authorList>
    </citation>
    <scope>NUCLEOTIDE SEQUENCE</scope>
</reference>
<dbReference type="CDD" id="cd18093">
    <property type="entry name" value="SpoU-like_TrmJ"/>
    <property type="match status" value="1"/>
</dbReference>
<dbReference type="Gene3D" id="3.40.1280.10">
    <property type="match status" value="1"/>
</dbReference>
<dbReference type="InterPro" id="IPR001537">
    <property type="entry name" value="SpoU_MeTrfase"/>
</dbReference>
<proteinExistence type="inferred from homology"/>
<accession>A0A0D3L199</accession>
<dbReference type="PANTHER" id="PTHR42786">
    <property type="entry name" value="TRNA/RRNA METHYLTRANSFERASE"/>
    <property type="match status" value="1"/>
</dbReference>
<evidence type="ECO:0000256" key="1">
    <source>
        <dbReference type="ARBA" id="ARBA00007228"/>
    </source>
</evidence>
<dbReference type="KEGG" id="ehx:EMIHUDRAFT_56553"/>
<dbReference type="HOGENOM" id="CLU_056931_3_2_1"/>
<keyword evidence="3" id="KW-0808">Transferase</keyword>
<sequence length="144" mass="15025">VLLCRPFDDGNVGAAARAMLNFGLSDLRLVDPTAHAQSDEAVLRASGAAPILRRCETHETAADAVADLQLVLATTARPRESRIPVYAPREAMALAAAAIARGERVGLMFGSEKNGLSNAELDAANAIVTIPTFPGFSSLNLAQA</sequence>
<organism evidence="6 7">
    <name type="scientific">Emiliania huxleyi (strain CCMP1516)</name>
    <dbReference type="NCBI Taxonomy" id="280463"/>
    <lineage>
        <taxon>Eukaryota</taxon>
        <taxon>Haptista</taxon>
        <taxon>Haptophyta</taxon>
        <taxon>Prymnesiophyceae</taxon>
        <taxon>Isochrysidales</taxon>
        <taxon>Noelaerhabdaceae</taxon>
        <taxon>Emiliania</taxon>
    </lineage>
</organism>
<evidence type="ECO:0000256" key="3">
    <source>
        <dbReference type="ARBA" id="ARBA00022679"/>
    </source>
</evidence>
<feature type="domain" description="tRNA/rRNA methyltransferase SpoU type" evidence="5">
    <location>
        <begin position="1"/>
        <end position="144"/>
    </location>
</feature>
<protein>
    <recommendedName>
        <fullName evidence="5">tRNA/rRNA methyltransferase SpoU type domain-containing protein</fullName>
    </recommendedName>
</protein>
<dbReference type="OMA" id="RCETHET"/>
<dbReference type="SUPFAM" id="SSF75217">
    <property type="entry name" value="alpha/beta knot"/>
    <property type="match status" value="1"/>
</dbReference>
<keyword evidence="2" id="KW-0489">Methyltransferase</keyword>
<dbReference type="PaxDb" id="2903-EOD41784"/>
<reference evidence="6" key="2">
    <citation type="submission" date="2024-10" db="UniProtKB">
        <authorList>
            <consortium name="EnsemblProtists"/>
        </authorList>
    </citation>
    <scope>IDENTIFICATION</scope>
</reference>
<dbReference type="InterPro" id="IPR004384">
    <property type="entry name" value="RNA_MeTrfase_TrmJ/LasT"/>
</dbReference>
<dbReference type="InterPro" id="IPR029026">
    <property type="entry name" value="tRNA_m1G_MTases_N"/>
</dbReference>
<dbReference type="GeneID" id="17287054"/>
<comment type="similarity">
    <text evidence="1">Belongs to the class IV-like SAM-binding methyltransferase superfamily. RNA methyltransferase TrmH family.</text>
</comment>
<dbReference type="Pfam" id="PF00588">
    <property type="entry name" value="SpoU_methylase"/>
    <property type="match status" value="1"/>
</dbReference>
<dbReference type="AlphaFoldDB" id="A0A0D3L199"/>
<evidence type="ECO:0000256" key="2">
    <source>
        <dbReference type="ARBA" id="ARBA00022603"/>
    </source>
</evidence>
<keyword evidence="7" id="KW-1185">Reference proteome</keyword>
<dbReference type="GO" id="GO:0008173">
    <property type="term" value="F:RNA methyltransferase activity"/>
    <property type="evidence" value="ECO:0007669"/>
    <property type="project" value="InterPro"/>
</dbReference>
<dbReference type="GO" id="GO:0005829">
    <property type="term" value="C:cytosol"/>
    <property type="evidence" value="ECO:0007669"/>
    <property type="project" value="TreeGrafter"/>
</dbReference>
<evidence type="ECO:0000256" key="4">
    <source>
        <dbReference type="ARBA" id="ARBA00022691"/>
    </source>
</evidence>
<evidence type="ECO:0000313" key="6">
    <source>
        <dbReference type="EnsemblProtists" id="EOD41784"/>
    </source>
</evidence>
<evidence type="ECO:0000259" key="5">
    <source>
        <dbReference type="Pfam" id="PF00588"/>
    </source>
</evidence>
<evidence type="ECO:0000313" key="7">
    <source>
        <dbReference type="Proteomes" id="UP000013827"/>
    </source>
</evidence>
<dbReference type="RefSeq" id="XP_005794213.1">
    <property type="nucleotide sequence ID" value="XM_005794156.1"/>
</dbReference>
<dbReference type="STRING" id="2903.R1G7G9"/>
<dbReference type="InterPro" id="IPR029028">
    <property type="entry name" value="Alpha/beta_knot_MTases"/>
</dbReference>
<dbReference type="Proteomes" id="UP000013827">
    <property type="component" value="Unassembled WGS sequence"/>
</dbReference>
<dbReference type="eggNOG" id="ENOG502S962">
    <property type="taxonomic scope" value="Eukaryota"/>
</dbReference>
<dbReference type="PANTHER" id="PTHR42786:SF7">
    <property type="entry name" value="TRNA_RRNA METHYLTRANSFERASE SPOU TYPE DOMAIN-CONTAINING PROTEIN"/>
    <property type="match status" value="1"/>
</dbReference>